<proteinExistence type="predicted"/>
<evidence type="ECO:0000256" key="2">
    <source>
        <dbReference type="SAM" id="SignalP"/>
    </source>
</evidence>
<dbReference type="RefSeq" id="WP_023052624.1">
    <property type="nucleotide sequence ID" value="NZ_AWXA01000004.1"/>
</dbReference>
<accession>U7USZ1</accession>
<dbReference type="AlphaFoldDB" id="U7USZ1"/>
<keyword evidence="2" id="KW-0732">Signal</keyword>
<dbReference type="OrthoDB" id="9812349at2"/>
<evidence type="ECO:0000313" key="4">
    <source>
        <dbReference type="EMBL" id="ERT62450.1"/>
    </source>
</evidence>
<dbReference type="STRING" id="1111454.HMPREF1250_1329"/>
<dbReference type="InterPro" id="IPR026870">
    <property type="entry name" value="Zinc_ribbon_dom"/>
</dbReference>
<dbReference type="EMBL" id="AWXA01000004">
    <property type="protein sequence ID" value="ERT62450.1"/>
    <property type="molecule type" value="Genomic_DNA"/>
</dbReference>
<name>U7USZ1_9FIRM</name>
<feature type="chain" id="PRO_5039484844" evidence="2">
    <location>
        <begin position="33"/>
        <end position="212"/>
    </location>
</feature>
<evidence type="ECO:0000256" key="1">
    <source>
        <dbReference type="SAM" id="Phobius"/>
    </source>
</evidence>
<dbReference type="PATRIC" id="fig|1111454.3.peg.151"/>
<dbReference type="Proteomes" id="UP000017090">
    <property type="component" value="Unassembled WGS sequence"/>
</dbReference>
<keyword evidence="5" id="KW-1185">Reference proteome</keyword>
<keyword evidence="1" id="KW-0812">Transmembrane</keyword>
<feature type="domain" description="Zinc-ribbon" evidence="3">
    <location>
        <begin position="2"/>
        <end position="24"/>
    </location>
</feature>
<keyword evidence="1" id="KW-1133">Transmembrane helix</keyword>
<dbReference type="Pfam" id="PF13240">
    <property type="entry name" value="Zn_Ribbon_1"/>
    <property type="match status" value="1"/>
</dbReference>
<organism evidence="4 5">
    <name type="scientific">Megasphaera vaginalis</name>
    <name type="common">ex Srinivasan et al. 2021</name>
    <dbReference type="NCBI Taxonomy" id="1111454"/>
    <lineage>
        <taxon>Bacteria</taxon>
        <taxon>Bacillati</taxon>
        <taxon>Bacillota</taxon>
        <taxon>Negativicutes</taxon>
        <taxon>Veillonellales</taxon>
        <taxon>Veillonellaceae</taxon>
        <taxon>Megasphaera</taxon>
    </lineage>
</organism>
<comment type="caution">
    <text evidence="4">The sequence shown here is derived from an EMBL/GenBank/DDBJ whole genome shotgun (WGS) entry which is preliminary data.</text>
</comment>
<feature type="signal peptide" evidence="2">
    <location>
        <begin position="1"/>
        <end position="32"/>
    </location>
</feature>
<gene>
    <name evidence="4" type="ORF">HMPREF1250_1329</name>
</gene>
<sequence>MFCPNCGTKNKEEAKFCAKCGAALARASGAVAAPADAAVAIESAGKKWKLLAVAGIIAVLLIGGAYGVYTYSVDSRWGMQKEEAAPAPPPVDPNVVIADEARKSLSTYHEAITNHDFIQAYALMTSQKQSDLGTYEAWKDGYASTLSSKILDAKPTSVAPDRVIFAYQLEARDSEGSRIKKQIISGNVTMVRQGNLWLMADSDGRVISTTYE</sequence>
<evidence type="ECO:0000259" key="3">
    <source>
        <dbReference type="Pfam" id="PF13240"/>
    </source>
</evidence>
<feature type="transmembrane region" description="Helical" evidence="1">
    <location>
        <begin position="50"/>
        <end position="71"/>
    </location>
</feature>
<keyword evidence="1" id="KW-0472">Membrane</keyword>
<evidence type="ECO:0000313" key="5">
    <source>
        <dbReference type="Proteomes" id="UP000017090"/>
    </source>
</evidence>
<dbReference type="eggNOG" id="COG1933">
    <property type="taxonomic scope" value="Bacteria"/>
</dbReference>
<protein>
    <submittedName>
        <fullName evidence="4">Zinc-ribbon domain protein</fullName>
    </submittedName>
</protein>
<reference evidence="4 5" key="1">
    <citation type="submission" date="2013-09" db="EMBL/GenBank/DDBJ databases">
        <authorList>
            <person name="Durkin A.S."/>
            <person name="Haft D.R."/>
            <person name="McCorrison J."/>
            <person name="Torralba M."/>
            <person name="Gillis M."/>
            <person name="Haft D.H."/>
            <person name="Methe B."/>
            <person name="Sutton G."/>
            <person name="Nelson K.E."/>
        </authorList>
    </citation>
    <scope>NUCLEOTIDE SEQUENCE [LARGE SCALE GENOMIC DNA]</scope>
    <source>
        <strain evidence="4 5">BV3C16-1</strain>
    </source>
</reference>